<dbReference type="EMBL" id="VSSQ01007192">
    <property type="protein sequence ID" value="MPM35148.1"/>
    <property type="molecule type" value="Genomic_DNA"/>
</dbReference>
<evidence type="ECO:0000256" key="1">
    <source>
        <dbReference type="SAM" id="MobiDB-lite"/>
    </source>
</evidence>
<protein>
    <submittedName>
        <fullName evidence="2">Uncharacterized protein</fullName>
    </submittedName>
</protein>
<name>A0A644Z4F2_9ZZZZ</name>
<reference evidence="2" key="1">
    <citation type="submission" date="2019-08" db="EMBL/GenBank/DDBJ databases">
        <authorList>
            <person name="Kucharzyk K."/>
            <person name="Murdoch R.W."/>
            <person name="Higgins S."/>
            <person name="Loffler F."/>
        </authorList>
    </citation>
    <scope>NUCLEOTIDE SEQUENCE</scope>
</reference>
<proteinExistence type="predicted"/>
<feature type="region of interest" description="Disordered" evidence="1">
    <location>
        <begin position="1"/>
        <end position="29"/>
    </location>
</feature>
<sequence>MPLVHAPCGYDQHSGKRGKRQLRHDITEQKHRKKQADCVKYTGKTRLAAGFYRDAGACYCRSRGNSAEKGNYNIADPLCDQLLIRVKAFVFHTGCACSAQQAFYHSQRGYCNRR</sequence>
<evidence type="ECO:0000313" key="2">
    <source>
        <dbReference type="EMBL" id="MPM35148.1"/>
    </source>
</evidence>
<accession>A0A644Z4F2</accession>
<organism evidence="2">
    <name type="scientific">bioreactor metagenome</name>
    <dbReference type="NCBI Taxonomy" id="1076179"/>
    <lineage>
        <taxon>unclassified sequences</taxon>
        <taxon>metagenomes</taxon>
        <taxon>ecological metagenomes</taxon>
    </lineage>
</organism>
<dbReference type="AlphaFoldDB" id="A0A644Z4F2"/>
<comment type="caution">
    <text evidence="2">The sequence shown here is derived from an EMBL/GenBank/DDBJ whole genome shotgun (WGS) entry which is preliminary data.</text>
</comment>
<gene>
    <name evidence="2" type="ORF">SDC9_81738</name>
</gene>